<proteinExistence type="predicted"/>
<accession>A0A679HXA4</accession>
<evidence type="ECO:0000313" key="2">
    <source>
        <dbReference type="EMBL" id="BBU67975.1"/>
    </source>
</evidence>
<dbReference type="InterPro" id="IPR053864">
    <property type="entry name" value="DUF6933"/>
</dbReference>
<gene>
    <name evidence="2" type="ORF">ICHIAU1_02580</name>
</gene>
<feature type="domain" description="DUF6933" evidence="1">
    <location>
        <begin position="2"/>
        <end position="103"/>
    </location>
</feature>
<dbReference type="InterPro" id="IPR009956">
    <property type="entry name" value="Post-segregation_anti-tox_CcdA"/>
</dbReference>
<dbReference type="Proteomes" id="UP000463961">
    <property type="component" value="Chromosome"/>
</dbReference>
<keyword evidence="3" id="KW-1185">Reference proteome</keyword>
<organism evidence="2 3">
    <name type="scientific">Fluviibacter phosphoraccumulans</name>
    <dbReference type="NCBI Taxonomy" id="1751046"/>
    <lineage>
        <taxon>Bacteria</taxon>
        <taxon>Pseudomonadati</taxon>
        <taxon>Pseudomonadota</taxon>
        <taxon>Betaproteobacteria</taxon>
        <taxon>Rhodocyclales</taxon>
        <taxon>Fluviibacteraceae</taxon>
        <taxon>Fluviibacter</taxon>
    </lineage>
</organism>
<dbReference type="Pfam" id="PF22016">
    <property type="entry name" value="DUF6933"/>
    <property type="match status" value="1"/>
</dbReference>
<dbReference type="AlphaFoldDB" id="A0A679HXA4"/>
<protein>
    <recommendedName>
        <fullName evidence="1">DUF6933 domain-containing protein</fullName>
    </recommendedName>
</protein>
<evidence type="ECO:0000313" key="3">
    <source>
        <dbReference type="Proteomes" id="UP000463961"/>
    </source>
</evidence>
<dbReference type="EMBL" id="AP022345">
    <property type="protein sequence ID" value="BBU67975.1"/>
    <property type="molecule type" value="Genomic_DNA"/>
</dbReference>
<dbReference type="Pfam" id="PF07362">
    <property type="entry name" value="CcdA"/>
    <property type="match status" value="1"/>
</dbReference>
<name>A0A679HXA4_9RHOO</name>
<evidence type="ECO:0000259" key="1">
    <source>
        <dbReference type="Pfam" id="PF22016"/>
    </source>
</evidence>
<reference evidence="3" key="1">
    <citation type="submission" date="2020-01" db="EMBL/GenBank/DDBJ databases">
        <title>Phosphoaccumulans saitamaens gen. nov., sp. nov., a polyphosphate accumulating bacterium isolated from surface river water.</title>
        <authorList>
            <person name="Watanabe K."/>
            <person name="Suda W."/>
        </authorList>
    </citation>
    <scope>NUCLEOTIDE SEQUENCE [LARGE SCALE GENOMIC DNA]</scope>
    <source>
        <strain evidence="3">ICHIAU1</strain>
    </source>
</reference>
<sequence length="161" mass="18016">MLPVVMPLAPANEITLHFPNYLGQVLFEHGVPREFIEREIALMRQVTVCKTENRSLVGMMNQFTYQAEGYRDYRGFDDLLGLALQLADTPCGPLIKTTVTPERALAAVVAEAMQEKCDGDKANDVKVLAGVKWQEDNAAAIQSFNAYVNKHGLPFKLYRVK</sequence>